<comment type="caution">
    <text evidence="1">The sequence shown here is derived from an EMBL/GenBank/DDBJ whole genome shotgun (WGS) entry which is preliminary data.</text>
</comment>
<reference evidence="1" key="1">
    <citation type="submission" date="2023-03" db="EMBL/GenBank/DDBJ databases">
        <title>Massive genome expansion in bonnet fungi (Mycena s.s.) driven by repeated elements and novel gene families across ecological guilds.</title>
        <authorList>
            <consortium name="Lawrence Berkeley National Laboratory"/>
            <person name="Harder C.B."/>
            <person name="Miyauchi S."/>
            <person name="Viragh M."/>
            <person name="Kuo A."/>
            <person name="Thoen E."/>
            <person name="Andreopoulos B."/>
            <person name="Lu D."/>
            <person name="Skrede I."/>
            <person name="Drula E."/>
            <person name="Henrissat B."/>
            <person name="Morin E."/>
            <person name="Kohler A."/>
            <person name="Barry K."/>
            <person name="LaButti K."/>
            <person name="Morin E."/>
            <person name="Salamov A."/>
            <person name="Lipzen A."/>
            <person name="Mereny Z."/>
            <person name="Hegedus B."/>
            <person name="Baldrian P."/>
            <person name="Stursova M."/>
            <person name="Weitz H."/>
            <person name="Taylor A."/>
            <person name="Grigoriev I.V."/>
            <person name="Nagy L.G."/>
            <person name="Martin F."/>
            <person name="Kauserud H."/>
        </authorList>
    </citation>
    <scope>NUCLEOTIDE SEQUENCE</scope>
    <source>
        <strain evidence="1">CBHHK067</strain>
    </source>
</reference>
<dbReference type="Proteomes" id="UP001221757">
    <property type="component" value="Unassembled WGS sequence"/>
</dbReference>
<evidence type="ECO:0000313" key="1">
    <source>
        <dbReference type="EMBL" id="KAJ7687691.1"/>
    </source>
</evidence>
<keyword evidence="2" id="KW-1185">Reference proteome</keyword>
<organism evidence="1 2">
    <name type="scientific">Mycena rosella</name>
    <name type="common">Pink bonnet</name>
    <name type="synonym">Agaricus rosellus</name>
    <dbReference type="NCBI Taxonomy" id="1033263"/>
    <lineage>
        <taxon>Eukaryota</taxon>
        <taxon>Fungi</taxon>
        <taxon>Dikarya</taxon>
        <taxon>Basidiomycota</taxon>
        <taxon>Agaricomycotina</taxon>
        <taxon>Agaricomycetes</taxon>
        <taxon>Agaricomycetidae</taxon>
        <taxon>Agaricales</taxon>
        <taxon>Marasmiineae</taxon>
        <taxon>Mycenaceae</taxon>
        <taxon>Mycena</taxon>
    </lineage>
</organism>
<dbReference type="AlphaFoldDB" id="A0AAD7DBE2"/>
<gene>
    <name evidence="1" type="ORF">B0H17DRAFT_1069509</name>
</gene>
<proteinExistence type="predicted"/>
<evidence type="ECO:0000313" key="2">
    <source>
        <dbReference type="Proteomes" id="UP001221757"/>
    </source>
</evidence>
<protein>
    <submittedName>
        <fullName evidence="1">Uncharacterized protein</fullName>
    </submittedName>
</protein>
<sequence>MGDATRIAGCKPAPKPPLLPLELEKEIFEIAARLYPGMAPVLMRVAHRVLVWIEPIVYETLIFRGEDPPPSLQLALKSKPADFFPNNVRNLLLDHSEGAHHNQGLLLASCSGVRNLLLMAARPFMLPHVMNMKLQRLHVDIQNLFDSLEINFTQPFFANITHLDFWGYQGLETLSSPSGLSSLPELTHLKLYVLIRSVVCSFLSNCKKLRILIAEAFITSLKAVSLAAAIDDLRFLLMASGATTDDWIAGTRGERDPWARADIFVAKRRRGEIQPASRCWIEAADMIN</sequence>
<dbReference type="InterPro" id="IPR032675">
    <property type="entry name" value="LRR_dom_sf"/>
</dbReference>
<dbReference type="SUPFAM" id="SSF52047">
    <property type="entry name" value="RNI-like"/>
    <property type="match status" value="1"/>
</dbReference>
<dbReference type="Gene3D" id="3.80.10.10">
    <property type="entry name" value="Ribonuclease Inhibitor"/>
    <property type="match status" value="1"/>
</dbReference>
<accession>A0AAD7DBE2</accession>
<name>A0AAD7DBE2_MYCRO</name>
<dbReference type="EMBL" id="JARKIE010000085">
    <property type="protein sequence ID" value="KAJ7687691.1"/>
    <property type="molecule type" value="Genomic_DNA"/>
</dbReference>